<feature type="region of interest" description="Disordered" evidence="8">
    <location>
        <begin position="308"/>
        <end position="340"/>
    </location>
</feature>
<dbReference type="NCBIfam" id="TIGR04178">
    <property type="entry name" value="exo_archaeo"/>
    <property type="match status" value="1"/>
</dbReference>
<evidence type="ECO:0000256" key="9">
    <source>
        <dbReference type="SAM" id="Phobius"/>
    </source>
</evidence>
<feature type="transmembrane region" description="Helical" evidence="9">
    <location>
        <begin position="99"/>
        <end position="116"/>
    </location>
</feature>
<dbReference type="GO" id="GO:0005886">
    <property type="term" value="C:plasma membrane"/>
    <property type="evidence" value="ECO:0007669"/>
    <property type="project" value="UniProtKB-SubCell"/>
</dbReference>
<organism evidence="11">
    <name type="scientific">uncultured Pyrinomonadaceae bacterium</name>
    <dbReference type="NCBI Taxonomy" id="2283094"/>
    <lineage>
        <taxon>Bacteria</taxon>
        <taxon>Pseudomonadati</taxon>
        <taxon>Acidobacteriota</taxon>
        <taxon>Blastocatellia</taxon>
        <taxon>Blastocatellales</taxon>
        <taxon>Pyrinomonadaceae</taxon>
        <taxon>environmental samples</taxon>
    </lineage>
</organism>
<feature type="transmembrane region" description="Helical" evidence="9">
    <location>
        <begin position="233"/>
        <end position="257"/>
    </location>
</feature>
<comment type="subcellular location">
    <subcellularLocation>
        <location evidence="1">Cell membrane</location>
        <topology evidence="1">Multi-pass membrane protein</topology>
    </subcellularLocation>
</comment>
<feature type="transmembrane region" description="Helical" evidence="9">
    <location>
        <begin position="121"/>
        <end position="140"/>
    </location>
</feature>
<evidence type="ECO:0000256" key="8">
    <source>
        <dbReference type="SAM" id="MobiDB-lite"/>
    </source>
</evidence>
<dbReference type="Pfam" id="PF11984">
    <property type="entry name" value="DUF3485"/>
    <property type="match status" value="1"/>
</dbReference>
<reference evidence="11" key="1">
    <citation type="submission" date="2020-02" db="EMBL/GenBank/DDBJ databases">
        <authorList>
            <person name="Meier V. D."/>
        </authorList>
    </citation>
    <scope>NUCLEOTIDE SEQUENCE</scope>
    <source>
        <strain evidence="11">AVDCRST_MAG74</strain>
    </source>
</reference>
<feature type="transmembrane region" description="Helical" evidence="9">
    <location>
        <begin position="358"/>
        <end position="378"/>
    </location>
</feature>
<dbReference type="EMBL" id="CADCUR010000187">
    <property type="protein sequence ID" value="CAA9408058.1"/>
    <property type="molecule type" value="Genomic_DNA"/>
</dbReference>
<evidence type="ECO:0000259" key="10">
    <source>
        <dbReference type="Pfam" id="PF11984"/>
    </source>
</evidence>
<sequence length="568" mass="63363">MNSPALNFKNLWKPFLVAAALAFLYTTVLVKLGADWWTDENYSHGLLVPFVIGYIVWLEFDALKNAAENPSVWLGFALILLALLMLLGGTLGAELFTRRVSFVLMLAGIVVCFWGARMLKLLAVPFVLLLLAIPIPQIFFNKIALPLQMYASQMAIWGMRLFEVPSIRKGNVIEILPQGATQIVALEVVEACSGIRSLMTLVTLALVLAYFTGERDKRFGQRDRFDFLKNFDFWRAIILMLSAIPIAIITNAARVTATGVLTYHYGKRATEGTLHDASGWLVYVAALGLLLLVNVTLKRVLSPKSKVQSPKSKVQSHEESQVSNYEFQTEDRRPETEDRNETLNVSSNVFASSARFRCVSAPLLAAILITGGIFINWFEQRGEVEVERKPFSEISVRLGEWRQKGDAIRFDAATETVLGTTDYTMREYVLPGGRLANLYVGYYASQRSGATYHSPLNCLPGSGWVMTQPERIEIKSPSGKTFTANKFIIENGVYKEVLIYWYQGRGRATASEYTDKINTVWDSVLRRRSDGAMVRVMTSVGDSETQATATAADLAAQIADRLPEFVPE</sequence>
<dbReference type="InterPro" id="IPR019127">
    <property type="entry name" value="Exosortase"/>
</dbReference>
<feature type="transmembrane region" description="Helical" evidence="9">
    <location>
        <begin position="277"/>
        <end position="297"/>
    </location>
</feature>
<dbReference type="InterPro" id="IPR026392">
    <property type="entry name" value="Exo/Archaeosortase_dom"/>
</dbReference>
<evidence type="ECO:0000256" key="6">
    <source>
        <dbReference type="ARBA" id="ARBA00022989"/>
    </source>
</evidence>
<evidence type="ECO:0000256" key="7">
    <source>
        <dbReference type="ARBA" id="ARBA00023136"/>
    </source>
</evidence>
<keyword evidence="7 9" id="KW-0472">Membrane</keyword>
<gene>
    <name evidence="11" type="ORF">AVDCRST_MAG74-2102</name>
</gene>
<proteinExistence type="predicted"/>
<keyword evidence="6 9" id="KW-1133">Transmembrane helix</keyword>
<keyword evidence="3" id="KW-0645">Protease</keyword>
<dbReference type="NCBIfam" id="TIGR02602">
    <property type="entry name" value="8TM_EpsH"/>
    <property type="match status" value="1"/>
</dbReference>
<dbReference type="NCBIfam" id="TIGR02914">
    <property type="entry name" value="EpsI_fam"/>
    <property type="match status" value="1"/>
</dbReference>
<feature type="transmembrane region" description="Helical" evidence="9">
    <location>
        <begin position="42"/>
        <end position="60"/>
    </location>
</feature>
<evidence type="ECO:0000256" key="4">
    <source>
        <dbReference type="ARBA" id="ARBA00022692"/>
    </source>
</evidence>
<evidence type="ECO:0000256" key="1">
    <source>
        <dbReference type="ARBA" id="ARBA00004651"/>
    </source>
</evidence>
<name>A0A6J4PAI8_9BACT</name>
<accession>A0A6J4PAI8</accession>
<dbReference type="GO" id="GO:0006508">
    <property type="term" value="P:proteolysis"/>
    <property type="evidence" value="ECO:0007669"/>
    <property type="project" value="UniProtKB-KW"/>
</dbReference>
<evidence type="ECO:0000256" key="5">
    <source>
        <dbReference type="ARBA" id="ARBA00022801"/>
    </source>
</evidence>
<feature type="transmembrane region" description="Helical" evidence="9">
    <location>
        <begin position="12"/>
        <end position="30"/>
    </location>
</feature>
<dbReference type="AlphaFoldDB" id="A0A6J4PAI8"/>
<feature type="compositionally biased region" description="Basic and acidic residues" evidence="8">
    <location>
        <begin position="329"/>
        <end position="340"/>
    </location>
</feature>
<feature type="domain" description="Methanolan biosynthesis EpsI" evidence="10">
    <location>
        <begin position="364"/>
        <end position="565"/>
    </location>
</feature>
<keyword evidence="4 9" id="KW-0812">Transmembrane</keyword>
<dbReference type="GO" id="GO:0008233">
    <property type="term" value="F:peptidase activity"/>
    <property type="evidence" value="ECO:0007669"/>
    <property type="project" value="UniProtKB-KW"/>
</dbReference>
<evidence type="ECO:0000256" key="2">
    <source>
        <dbReference type="ARBA" id="ARBA00022475"/>
    </source>
</evidence>
<dbReference type="InterPro" id="IPR013426">
    <property type="entry name" value="EpsH-like"/>
</dbReference>
<dbReference type="InterPro" id="IPR014263">
    <property type="entry name" value="Methanolan_biosynth_EpsI"/>
</dbReference>
<keyword evidence="5" id="KW-0378">Hydrolase</keyword>
<evidence type="ECO:0000313" key="11">
    <source>
        <dbReference type="EMBL" id="CAA9408058.1"/>
    </source>
</evidence>
<keyword evidence="2" id="KW-1003">Cell membrane</keyword>
<dbReference type="Pfam" id="PF09721">
    <property type="entry name" value="Exosortase_EpsH"/>
    <property type="match status" value="2"/>
</dbReference>
<feature type="transmembrane region" description="Helical" evidence="9">
    <location>
        <begin position="72"/>
        <end position="93"/>
    </location>
</feature>
<evidence type="ECO:0000256" key="3">
    <source>
        <dbReference type="ARBA" id="ARBA00022670"/>
    </source>
</evidence>
<protein>
    <recommendedName>
        <fullName evidence="10">Methanolan biosynthesis EpsI domain-containing protein</fullName>
    </recommendedName>
</protein>